<comment type="subcellular location">
    <subcellularLocation>
        <location evidence="1">Periplasm</location>
    </subcellularLocation>
</comment>
<dbReference type="AlphaFoldDB" id="A0A1H5WQP7"/>
<feature type="signal peptide" evidence="4">
    <location>
        <begin position="1"/>
        <end position="30"/>
    </location>
</feature>
<dbReference type="InterPro" id="IPR018389">
    <property type="entry name" value="DctP_fam"/>
</dbReference>
<dbReference type="PANTHER" id="PTHR33376:SF5">
    <property type="entry name" value="EXTRACYTOPLASMIC SOLUTE RECEPTOR PROTEIN"/>
    <property type="match status" value="1"/>
</dbReference>
<organism evidence="5 6">
    <name type="scientific">Thalassococcus halodurans</name>
    <dbReference type="NCBI Taxonomy" id="373675"/>
    <lineage>
        <taxon>Bacteria</taxon>
        <taxon>Pseudomonadati</taxon>
        <taxon>Pseudomonadota</taxon>
        <taxon>Alphaproteobacteria</taxon>
        <taxon>Rhodobacterales</taxon>
        <taxon>Roseobacteraceae</taxon>
        <taxon>Thalassococcus</taxon>
    </lineage>
</organism>
<evidence type="ECO:0000313" key="6">
    <source>
        <dbReference type="Proteomes" id="UP000236752"/>
    </source>
</evidence>
<dbReference type="Gene3D" id="3.40.190.170">
    <property type="entry name" value="Bacterial extracellular solute-binding protein, family 7"/>
    <property type="match status" value="1"/>
</dbReference>
<gene>
    <name evidence="5" type="ORF">SAMN04488045_1547</name>
</gene>
<evidence type="ECO:0000256" key="4">
    <source>
        <dbReference type="SAM" id="SignalP"/>
    </source>
</evidence>
<keyword evidence="6" id="KW-1185">Reference proteome</keyword>
<evidence type="ECO:0000313" key="5">
    <source>
        <dbReference type="EMBL" id="SEG01691.1"/>
    </source>
</evidence>
<dbReference type="Pfam" id="PF03480">
    <property type="entry name" value="DctP"/>
    <property type="match status" value="1"/>
</dbReference>
<keyword evidence="3" id="KW-0574">Periplasm</keyword>
<evidence type="ECO:0000256" key="2">
    <source>
        <dbReference type="ARBA" id="ARBA00022729"/>
    </source>
</evidence>
<accession>A0A1H5WQP7</accession>
<dbReference type="GO" id="GO:0055085">
    <property type="term" value="P:transmembrane transport"/>
    <property type="evidence" value="ECO:0007669"/>
    <property type="project" value="InterPro"/>
</dbReference>
<dbReference type="GO" id="GO:0042597">
    <property type="term" value="C:periplasmic space"/>
    <property type="evidence" value="ECO:0007669"/>
    <property type="project" value="UniProtKB-SubCell"/>
</dbReference>
<dbReference type="Proteomes" id="UP000236752">
    <property type="component" value="Unassembled WGS sequence"/>
</dbReference>
<proteinExistence type="predicted"/>
<evidence type="ECO:0000256" key="1">
    <source>
        <dbReference type="ARBA" id="ARBA00004418"/>
    </source>
</evidence>
<dbReference type="InterPro" id="IPR038404">
    <property type="entry name" value="TRAP_DctP_sf"/>
</dbReference>
<feature type="chain" id="PRO_5009288571" evidence="4">
    <location>
        <begin position="31"/>
        <end position="365"/>
    </location>
</feature>
<dbReference type="PROSITE" id="PS51318">
    <property type="entry name" value="TAT"/>
    <property type="match status" value="1"/>
</dbReference>
<sequence>MTKLTNRRMALRTLAGVGAAGLAAPHIATAAAHGTNWKIQTSWPGGAGLQIFKDWCATIQEKTGGELSFTPFGANDVVGDFQLYDAVKNGVLDAVNPFTIYAQGIIPAAVFLSSFPLGLRNPHEYDVFYYGLGGLDIARELYAAQGMHFVGPVHHGPNIIHSKVPIRSVDDFAGRKMRLPGGMVAEIFTQLGAETTVLPGSEIFPALEKGTIDVADYVGPAVNYALGFSQVTDYIVMGPPGFMSVYQPVDIMDITVGKASWDALSPEMQQFVEMETHVYSDMHHAAIQKADQEAWAKFEADGTEVTRLSQDDVEIMTEVAVPIWFDYANRDPQAARVFKIILDYMQSGSLGYVDPAMTNGLELKL</sequence>
<keyword evidence="2 4" id="KW-0732">Signal</keyword>
<dbReference type="NCBIfam" id="NF037995">
    <property type="entry name" value="TRAP_S1"/>
    <property type="match status" value="1"/>
</dbReference>
<protein>
    <submittedName>
        <fullName evidence="5">TRAP-type mannitol/chloroaromatic compound transport system, substrate-binding protein</fullName>
    </submittedName>
</protein>
<dbReference type="EMBL" id="FNUZ01000002">
    <property type="protein sequence ID" value="SEG01691.1"/>
    <property type="molecule type" value="Genomic_DNA"/>
</dbReference>
<evidence type="ECO:0000256" key="3">
    <source>
        <dbReference type="ARBA" id="ARBA00022764"/>
    </source>
</evidence>
<dbReference type="PANTHER" id="PTHR33376">
    <property type="match status" value="1"/>
</dbReference>
<name>A0A1H5WQP7_9RHOB</name>
<reference evidence="5 6" key="1">
    <citation type="submission" date="2016-10" db="EMBL/GenBank/DDBJ databases">
        <authorList>
            <person name="de Groot N.N."/>
        </authorList>
    </citation>
    <scope>NUCLEOTIDE SEQUENCE [LARGE SCALE GENOMIC DNA]</scope>
    <source>
        <strain evidence="5 6">DSM 26915</strain>
    </source>
</reference>
<dbReference type="InterPro" id="IPR006311">
    <property type="entry name" value="TAT_signal"/>
</dbReference>
<dbReference type="RefSeq" id="WP_234994708.1">
    <property type="nucleotide sequence ID" value="NZ_FNUZ01000002.1"/>
</dbReference>